<comment type="subcellular location">
    <subcellularLocation>
        <location evidence="3">Cytoplasm</location>
    </subcellularLocation>
</comment>
<dbReference type="PANTHER" id="PTHR31689:SF0">
    <property type="entry name" value="DIAMINOPIMELATE EPIMERASE"/>
    <property type="match status" value="1"/>
</dbReference>
<comment type="pathway">
    <text evidence="3">Amino-acid biosynthesis; L-lysine biosynthesis via DAP pathway; DL-2,6-diaminopimelate from LL-2,6-diaminopimelate: step 1/1.</text>
</comment>
<comment type="catalytic activity">
    <reaction evidence="3">
        <text>(2S,6S)-2,6-diaminopimelate = meso-2,6-diaminopimelate</text>
        <dbReference type="Rhea" id="RHEA:15393"/>
        <dbReference type="ChEBI" id="CHEBI:57609"/>
        <dbReference type="ChEBI" id="CHEBI:57791"/>
        <dbReference type="EC" id="5.1.1.7"/>
    </reaction>
</comment>
<dbReference type="RefSeq" id="WP_166150518.1">
    <property type="nucleotide sequence ID" value="NZ_JAANYN010000011.1"/>
</dbReference>
<dbReference type="GO" id="GO:0008837">
    <property type="term" value="F:diaminopimelate epimerase activity"/>
    <property type="evidence" value="ECO:0007669"/>
    <property type="project" value="UniProtKB-EC"/>
</dbReference>
<evidence type="ECO:0000256" key="1">
    <source>
        <dbReference type="ARBA" id="ARBA00010219"/>
    </source>
</evidence>
<dbReference type="Proteomes" id="UP000649799">
    <property type="component" value="Unassembled WGS sequence"/>
</dbReference>
<feature type="binding site" evidence="3">
    <location>
        <begin position="74"/>
        <end position="75"/>
    </location>
    <ligand>
        <name>substrate</name>
    </ligand>
</feature>
<dbReference type="SUPFAM" id="SSF54506">
    <property type="entry name" value="Diaminopimelate epimerase-like"/>
    <property type="match status" value="2"/>
</dbReference>
<comment type="similarity">
    <text evidence="1 3">Belongs to the diaminopimelate epimerase family.</text>
</comment>
<feature type="active site" description="Proton donor" evidence="3">
    <location>
        <position position="73"/>
    </location>
</feature>
<gene>
    <name evidence="3" type="primary">dapF</name>
    <name evidence="5" type="ORF">G9Q97_20970</name>
</gene>
<evidence type="ECO:0000256" key="4">
    <source>
        <dbReference type="NCBIfam" id="TIGR00652"/>
    </source>
</evidence>
<name>A0ABX0HD97_9BACT</name>
<keyword evidence="3" id="KW-0457">Lysine biosynthesis</keyword>
<comment type="caution">
    <text evidence="3">Lacks conserved residue(s) required for the propagation of feature annotation.</text>
</comment>
<feature type="site" description="Could be important to modulate the pK values of the two catalytic cysteine residues" evidence="3">
    <location>
        <position position="187"/>
    </location>
</feature>
<keyword evidence="2 3" id="KW-0413">Isomerase</keyword>
<sequence>MDIRFYKYQGTGNDFIMVDGREFSLGDDPISQIKHLCHRKFGIGADGLILLQEKAGYDFEMCYYNADGSQSMCGNGARCAVAFASFLGIITDKTHFLAIDGPHQASISGEWVALEMGDVQKIQPLGEEFFVDTGSPHHIVFVEELQQHDVLGNGKKIRHDVQRYPQGTNVNFVQALAKNHIQVRTFERGVEDETLSCGTGVTACALVYGAQQQQNSIKITTLGGNLEVRFTEDNKGGFKNIVLAGPAKQVFSGNISLTAKVKDLENLEKR</sequence>
<accession>A0ABX0HD97</accession>
<comment type="caution">
    <text evidence="5">The sequence shown here is derived from an EMBL/GenBank/DDBJ whole genome shotgun (WGS) entry which is preliminary data.</text>
</comment>
<dbReference type="PANTHER" id="PTHR31689">
    <property type="entry name" value="DIAMINOPIMELATE EPIMERASE, CHLOROPLASTIC"/>
    <property type="match status" value="1"/>
</dbReference>
<feature type="site" description="Could be important to modulate the pK values of the two catalytic cysteine residues" evidence="3">
    <location>
        <position position="137"/>
    </location>
</feature>
<dbReference type="HAMAP" id="MF_00197">
    <property type="entry name" value="DAP_epimerase"/>
    <property type="match status" value="1"/>
</dbReference>
<dbReference type="NCBIfam" id="TIGR00652">
    <property type="entry name" value="DapF"/>
    <property type="match status" value="1"/>
</dbReference>
<evidence type="ECO:0000313" key="6">
    <source>
        <dbReference type="Proteomes" id="UP000649799"/>
    </source>
</evidence>
<feature type="binding site" evidence="3">
    <location>
        <begin position="198"/>
        <end position="199"/>
    </location>
    <ligand>
        <name>substrate</name>
    </ligand>
</feature>
<proteinExistence type="inferred from homology"/>
<evidence type="ECO:0000256" key="3">
    <source>
        <dbReference type="HAMAP-Rule" id="MF_00197"/>
    </source>
</evidence>
<dbReference type="EC" id="5.1.1.7" evidence="3 4"/>
<protein>
    <recommendedName>
        <fullName evidence="3 4">Diaminopimelate epimerase</fullName>
        <shortName evidence="3">DAP epimerase</shortName>
        <ecNumber evidence="3 4">5.1.1.7</ecNumber>
    </recommendedName>
    <alternativeName>
        <fullName evidence="3">PLP-independent amino acid racemase</fullName>
    </alternativeName>
</protein>
<evidence type="ECO:0000313" key="5">
    <source>
        <dbReference type="EMBL" id="NHE59290.1"/>
    </source>
</evidence>
<keyword evidence="6" id="KW-1185">Reference proteome</keyword>
<feature type="binding site" evidence="3">
    <location>
        <position position="13"/>
    </location>
    <ligand>
        <name>substrate</name>
    </ligand>
</feature>
<dbReference type="InterPro" id="IPR001653">
    <property type="entry name" value="DAP_epimerase_DapF"/>
</dbReference>
<comment type="function">
    <text evidence="3">Catalyzes the stereoinversion of LL-2,6-diaminopimelate (L,L-DAP) to meso-diaminopimelate (meso-DAP), a precursor of L-lysine and an essential component of the bacterial peptidoglycan.</text>
</comment>
<reference evidence="5 6" key="1">
    <citation type="submission" date="2020-03" db="EMBL/GenBank/DDBJ databases">
        <title>Cyclobacterium plantarum sp. nov., a marine bacterium isolated from a coastal-marine wetland.</title>
        <authorList>
            <person name="Sanchez-Porro C."/>
            <person name="Ventosa A."/>
            <person name="Amoozegar M."/>
        </authorList>
    </citation>
    <scope>NUCLEOTIDE SEQUENCE [LARGE SCALE GENOMIC DNA]</scope>
    <source>
        <strain evidence="5 6">GBPx2</strain>
    </source>
</reference>
<comment type="subunit">
    <text evidence="3">Homodimer.</text>
</comment>
<dbReference type="EMBL" id="JAANYN010000011">
    <property type="protein sequence ID" value="NHE59290.1"/>
    <property type="molecule type" value="Genomic_DNA"/>
</dbReference>
<keyword evidence="3" id="KW-0028">Amino-acid biosynthesis</keyword>
<keyword evidence="3" id="KW-0963">Cytoplasm</keyword>
<dbReference type="Gene3D" id="3.10.310.10">
    <property type="entry name" value="Diaminopimelate Epimerase, Chain A, domain 1"/>
    <property type="match status" value="2"/>
</dbReference>
<feature type="binding site" evidence="3">
    <location>
        <position position="169"/>
    </location>
    <ligand>
        <name>substrate</name>
    </ligand>
</feature>
<dbReference type="Pfam" id="PF01678">
    <property type="entry name" value="DAP_epimerase"/>
    <property type="match status" value="2"/>
</dbReference>
<feature type="active site" description="Proton acceptor" evidence="3">
    <location>
        <position position="197"/>
    </location>
</feature>
<feature type="binding site" evidence="3">
    <location>
        <begin position="187"/>
        <end position="188"/>
    </location>
    <ligand>
        <name>substrate</name>
    </ligand>
</feature>
<feature type="binding site" evidence="3">
    <location>
        <position position="65"/>
    </location>
    <ligand>
        <name>substrate</name>
    </ligand>
</feature>
<organism evidence="5 6">
    <name type="scientific">Cyclobacterium plantarum</name>
    <dbReference type="NCBI Taxonomy" id="2716263"/>
    <lineage>
        <taxon>Bacteria</taxon>
        <taxon>Pseudomonadati</taxon>
        <taxon>Bacteroidota</taxon>
        <taxon>Cytophagia</taxon>
        <taxon>Cytophagales</taxon>
        <taxon>Cyclobacteriaceae</taxon>
        <taxon>Cyclobacterium</taxon>
    </lineage>
</organism>
<evidence type="ECO:0000256" key="2">
    <source>
        <dbReference type="ARBA" id="ARBA00023235"/>
    </source>
</evidence>